<keyword evidence="8" id="KW-1185">Reference proteome</keyword>
<evidence type="ECO:0000256" key="1">
    <source>
        <dbReference type="ARBA" id="ARBA00004173"/>
    </source>
</evidence>
<dbReference type="InterPro" id="IPR023611">
    <property type="entry name" value="mS23_dom_met"/>
</dbReference>
<evidence type="ECO:0000313" key="8">
    <source>
        <dbReference type="Proteomes" id="UP000515135"/>
    </source>
</evidence>
<dbReference type="CDD" id="cd23701">
    <property type="entry name" value="At1g26750"/>
    <property type="match status" value="1"/>
</dbReference>
<keyword evidence="3" id="KW-0689">Ribosomal protein</keyword>
<organism evidence="8 9">
    <name type="scientific">Branchiostoma belcheri</name>
    <name type="common">Amphioxus</name>
    <dbReference type="NCBI Taxonomy" id="7741"/>
    <lineage>
        <taxon>Eukaryota</taxon>
        <taxon>Metazoa</taxon>
        <taxon>Chordata</taxon>
        <taxon>Cephalochordata</taxon>
        <taxon>Leptocardii</taxon>
        <taxon>Amphioxiformes</taxon>
        <taxon>Branchiostomatidae</taxon>
        <taxon>Branchiostoma</taxon>
    </lineage>
</organism>
<dbReference type="InterPro" id="IPR059242">
    <property type="entry name" value="mS23_dom"/>
</dbReference>
<dbReference type="GO" id="GO:0006412">
    <property type="term" value="P:translation"/>
    <property type="evidence" value="ECO:0007669"/>
    <property type="project" value="InterPro"/>
</dbReference>
<protein>
    <recommendedName>
        <fullName evidence="6">Small ribosomal subunit protein mS23</fullName>
    </recommendedName>
</protein>
<dbReference type="GO" id="GO:0005739">
    <property type="term" value="C:mitochondrion"/>
    <property type="evidence" value="ECO:0007669"/>
    <property type="project" value="InterPro"/>
</dbReference>
<gene>
    <name evidence="9" type="primary">LOC109463169</name>
</gene>
<name>A0A6P4XFY0_BRABE</name>
<evidence type="ECO:0000256" key="3">
    <source>
        <dbReference type="ARBA" id="ARBA00022980"/>
    </source>
</evidence>
<dbReference type="RefSeq" id="XP_019615445.1">
    <property type="nucleotide sequence ID" value="XM_019759886.1"/>
</dbReference>
<dbReference type="PANTHER" id="PTHR15925:SF2">
    <property type="entry name" value="SMALL RIBOSOMAL SUBUNIT PROTEIN MS23"/>
    <property type="match status" value="1"/>
</dbReference>
<evidence type="ECO:0000256" key="6">
    <source>
        <dbReference type="ARBA" id="ARBA00035137"/>
    </source>
</evidence>
<reference evidence="9" key="1">
    <citation type="submission" date="2025-08" db="UniProtKB">
        <authorList>
            <consortium name="RefSeq"/>
        </authorList>
    </citation>
    <scope>IDENTIFICATION</scope>
    <source>
        <tissue evidence="9">Gonad</tissue>
    </source>
</reference>
<feature type="domain" description="Small ribosomal subunit protein mS23 conserved" evidence="7">
    <location>
        <begin position="2"/>
        <end position="125"/>
    </location>
</feature>
<proteinExistence type="inferred from homology"/>
<evidence type="ECO:0000259" key="7">
    <source>
        <dbReference type="Pfam" id="PF10484"/>
    </source>
</evidence>
<dbReference type="KEGG" id="bbel:109463169"/>
<dbReference type="PANTHER" id="PTHR15925">
    <property type="entry name" value="MITOCHONDRIAL RIBOSOMAL PROTEIN S23"/>
    <property type="match status" value="1"/>
</dbReference>
<dbReference type="OrthoDB" id="10012356at2759"/>
<accession>A0A6P4XFY0</accession>
<sequence>MAGSRLEKFGTIFTRVRDLIRGGVMKHEERPLWYDVYAAFPPRDPPLAERSYDIKPVRQILYPEDKIRAAFYKTYGTPRPMDLTNPDAVSECQKFILKYQQLERLGKYQEEAELFEAAARALQRDGVILKKRQLKQATDTVTIDEPQERQKDPALNIRISDMIKEALQKSETEKS</sequence>
<dbReference type="GeneID" id="109463169"/>
<dbReference type="InterPro" id="IPR019520">
    <property type="entry name" value="Ribosomal_mS23_met"/>
</dbReference>
<keyword evidence="4" id="KW-0496">Mitochondrion</keyword>
<dbReference type="Pfam" id="PF10484">
    <property type="entry name" value="MRP-S23"/>
    <property type="match status" value="1"/>
</dbReference>
<keyword evidence="5" id="KW-0687">Ribonucleoprotein</keyword>
<evidence type="ECO:0000256" key="5">
    <source>
        <dbReference type="ARBA" id="ARBA00023274"/>
    </source>
</evidence>
<evidence type="ECO:0000313" key="9">
    <source>
        <dbReference type="RefSeq" id="XP_019615445.1"/>
    </source>
</evidence>
<evidence type="ECO:0000256" key="2">
    <source>
        <dbReference type="ARBA" id="ARBA00009864"/>
    </source>
</evidence>
<dbReference type="Proteomes" id="UP000515135">
    <property type="component" value="Unplaced"/>
</dbReference>
<dbReference type="GO" id="GO:0003735">
    <property type="term" value="F:structural constituent of ribosome"/>
    <property type="evidence" value="ECO:0007669"/>
    <property type="project" value="InterPro"/>
</dbReference>
<comment type="subcellular location">
    <subcellularLocation>
        <location evidence="1">Mitochondrion</location>
    </subcellularLocation>
</comment>
<evidence type="ECO:0000256" key="4">
    <source>
        <dbReference type="ARBA" id="ARBA00023128"/>
    </source>
</evidence>
<dbReference type="GO" id="GO:0005840">
    <property type="term" value="C:ribosome"/>
    <property type="evidence" value="ECO:0007669"/>
    <property type="project" value="InterPro"/>
</dbReference>
<dbReference type="AlphaFoldDB" id="A0A6P4XFY0"/>
<comment type="similarity">
    <text evidence="2">Belongs to the mitochondrion-specific ribosomal protein mS23 family.</text>
</comment>